<dbReference type="RefSeq" id="WP_028462194.1">
    <property type="nucleotide sequence ID" value="NZ_FSRO01000001.1"/>
</dbReference>
<sequence>MKKILLALMLALISTGTMAEWTKIGESTDKGGYTAYADLTSIHKGGNRVKMWVFFDYTLEQKFSGVIFLSEKIRREYDCKGKHMRTLSYSLFSWNMESGQLVRKYNQPQKWEKIQPAEISETEWETACNQQD</sequence>
<evidence type="ECO:0000313" key="3">
    <source>
        <dbReference type="EMBL" id="SIO08341.1"/>
    </source>
</evidence>
<dbReference type="EMBL" id="FSRO01000001">
    <property type="protein sequence ID" value="SIO08341.1"/>
    <property type="molecule type" value="Genomic_DNA"/>
</dbReference>
<accession>A0A1N6GLH3</accession>
<dbReference type="eggNOG" id="ENOG502ZSRZ">
    <property type="taxonomic scope" value="Bacteria"/>
</dbReference>
<gene>
    <name evidence="3" type="ORF">SAMN02743940_0762</name>
</gene>
<dbReference type="AlphaFoldDB" id="A0A1N6GLH3"/>
<proteinExistence type="predicted"/>
<dbReference type="Proteomes" id="UP000185062">
    <property type="component" value="Unassembled WGS sequence"/>
</dbReference>
<dbReference type="InterPro" id="IPR031939">
    <property type="entry name" value="Adhesin_E-like"/>
</dbReference>
<evidence type="ECO:0000259" key="2">
    <source>
        <dbReference type="Pfam" id="PF16747"/>
    </source>
</evidence>
<organism evidence="3 4">
    <name type="scientific">Nitrosomonas cryotolerans ATCC 49181</name>
    <dbReference type="NCBI Taxonomy" id="1131553"/>
    <lineage>
        <taxon>Bacteria</taxon>
        <taxon>Pseudomonadati</taxon>
        <taxon>Pseudomonadota</taxon>
        <taxon>Betaproteobacteria</taxon>
        <taxon>Nitrosomonadales</taxon>
        <taxon>Nitrosomonadaceae</taxon>
        <taxon>Nitrosomonas</taxon>
    </lineage>
</organism>
<name>A0A1N6GLH3_9PROT</name>
<protein>
    <recommendedName>
        <fullName evidence="2">Surface-adhesin protein E-like domain-containing protein</fullName>
    </recommendedName>
</protein>
<dbReference type="Pfam" id="PF16747">
    <property type="entry name" value="Adhesin_E"/>
    <property type="match status" value="1"/>
</dbReference>
<evidence type="ECO:0000313" key="4">
    <source>
        <dbReference type="Proteomes" id="UP000185062"/>
    </source>
</evidence>
<keyword evidence="1" id="KW-0732">Signal</keyword>
<feature type="chain" id="PRO_5009936221" description="Surface-adhesin protein E-like domain-containing protein" evidence="1">
    <location>
        <begin position="20"/>
        <end position="132"/>
    </location>
</feature>
<keyword evidence="4" id="KW-1185">Reference proteome</keyword>
<feature type="domain" description="Surface-adhesin protein E-like" evidence="2">
    <location>
        <begin position="21"/>
        <end position="129"/>
    </location>
</feature>
<evidence type="ECO:0000256" key="1">
    <source>
        <dbReference type="SAM" id="SignalP"/>
    </source>
</evidence>
<reference evidence="3 4" key="1">
    <citation type="submission" date="2016-12" db="EMBL/GenBank/DDBJ databases">
        <authorList>
            <person name="Song W.-J."/>
            <person name="Kurnit D.M."/>
        </authorList>
    </citation>
    <scope>NUCLEOTIDE SEQUENCE [LARGE SCALE GENOMIC DNA]</scope>
    <source>
        <strain evidence="3 4">ATCC 49181</strain>
    </source>
</reference>
<feature type="signal peptide" evidence="1">
    <location>
        <begin position="1"/>
        <end position="19"/>
    </location>
</feature>